<organism evidence="3 4">
    <name type="scientific">Frondihabitans sucicola</name>
    <dbReference type="NCBI Taxonomy" id="1268041"/>
    <lineage>
        <taxon>Bacteria</taxon>
        <taxon>Bacillati</taxon>
        <taxon>Actinomycetota</taxon>
        <taxon>Actinomycetes</taxon>
        <taxon>Micrococcales</taxon>
        <taxon>Microbacteriaceae</taxon>
        <taxon>Frondihabitans</taxon>
    </lineage>
</organism>
<keyword evidence="2" id="KW-0732">Signal</keyword>
<evidence type="ECO:0000313" key="3">
    <source>
        <dbReference type="EMBL" id="BDZ49245.1"/>
    </source>
</evidence>
<feature type="transmembrane region" description="Helical" evidence="1">
    <location>
        <begin position="59"/>
        <end position="82"/>
    </location>
</feature>
<reference evidence="4" key="1">
    <citation type="journal article" date="2019" name="Int. J. Syst. Evol. Microbiol.">
        <title>The Global Catalogue of Microorganisms (GCM) 10K type strain sequencing project: providing services to taxonomists for standard genome sequencing and annotation.</title>
        <authorList>
            <consortium name="The Broad Institute Genomics Platform"/>
            <consortium name="The Broad Institute Genome Sequencing Center for Infectious Disease"/>
            <person name="Wu L."/>
            <person name="Ma J."/>
        </authorList>
    </citation>
    <scope>NUCLEOTIDE SEQUENCE [LARGE SCALE GENOMIC DNA]</scope>
    <source>
        <strain evidence="4">NBRC 108728</strain>
    </source>
</reference>
<feature type="transmembrane region" description="Helical" evidence="1">
    <location>
        <begin position="152"/>
        <end position="171"/>
    </location>
</feature>
<evidence type="ECO:0000313" key="4">
    <source>
        <dbReference type="Proteomes" id="UP001321486"/>
    </source>
</evidence>
<feature type="chain" id="PRO_5046295127" evidence="2">
    <location>
        <begin position="20"/>
        <end position="308"/>
    </location>
</feature>
<sequence>MIFLTCLIAAYAVFLAATAALTAAAPFQGWLTARLGRRVGLGVPVDLDARLRERVRRRALGGSVGGLVGLAVALAACAAASLSGLFPWPSVASGYSVWMVETYGVLAVSAIATGLGVGWAALRAETLPADEPRVARTRAVGVRDYVPSVLRVGGWHLLGLAVATIVVIAVTGGVSPWLLPGAAVVAAGIGGMVTFEVVARRIVSRGRPASGTDEMVWNDALRSEALRDLLYAPLLAVVLGAWWSLIGQGDALRAPLALIPGALGLGGMVLFGFIFRHTRTWYLEELWPGSRRRTPDEEARRIMAVQAR</sequence>
<feature type="transmembrane region" description="Helical" evidence="1">
    <location>
        <begin position="229"/>
        <end position="246"/>
    </location>
</feature>
<evidence type="ECO:0000256" key="2">
    <source>
        <dbReference type="SAM" id="SignalP"/>
    </source>
</evidence>
<dbReference type="Proteomes" id="UP001321486">
    <property type="component" value="Chromosome"/>
</dbReference>
<keyword evidence="1" id="KW-0472">Membrane</keyword>
<keyword evidence="1" id="KW-1133">Transmembrane helix</keyword>
<keyword evidence="4" id="KW-1185">Reference proteome</keyword>
<feature type="signal peptide" evidence="2">
    <location>
        <begin position="1"/>
        <end position="19"/>
    </location>
</feature>
<feature type="transmembrane region" description="Helical" evidence="1">
    <location>
        <begin position="102"/>
        <end position="122"/>
    </location>
</feature>
<name>A0ABM8GLK3_9MICO</name>
<feature type="transmembrane region" description="Helical" evidence="1">
    <location>
        <begin position="252"/>
        <end position="275"/>
    </location>
</feature>
<proteinExistence type="predicted"/>
<dbReference type="RefSeq" id="WP_286346077.1">
    <property type="nucleotide sequence ID" value="NZ_AP027732.1"/>
</dbReference>
<evidence type="ECO:0000256" key="1">
    <source>
        <dbReference type="SAM" id="Phobius"/>
    </source>
</evidence>
<feature type="transmembrane region" description="Helical" evidence="1">
    <location>
        <begin position="177"/>
        <end position="198"/>
    </location>
</feature>
<dbReference type="EMBL" id="AP027732">
    <property type="protein sequence ID" value="BDZ49245.1"/>
    <property type="molecule type" value="Genomic_DNA"/>
</dbReference>
<protein>
    <submittedName>
        <fullName evidence="3">Uncharacterized protein</fullName>
    </submittedName>
</protein>
<keyword evidence="1" id="KW-0812">Transmembrane</keyword>
<accession>A0ABM8GLK3</accession>
<gene>
    <name evidence="3" type="ORF">GCM10025867_14860</name>
</gene>